<dbReference type="SUPFAM" id="SSF54991">
    <property type="entry name" value="Anticodon-binding domain of PheRS"/>
    <property type="match status" value="1"/>
</dbReference>
<geneLocation type="chloroplast" evidence="12"/>
<dbReference type="Gene3D" id="3.30.70.380">
    <property type="entry name" value="Ferrodoxin-fold anticodon-binding domain"/>
    <property type="match status" value="1"/>
</dbReference>
<feature type="domain" description="FDX-ACB" evidence="10">
    <location>
        <begin position="578"/>
        <end position="666"/>
    </location>
</feature>
<dbReference type="PANTHER" id="PTHR10947">
    <property type="entry name" value="PHENYLALANYL-TRNA SYNTHETASE BETA CHAIN AND LEUCINE-RICH REPEAT-CONTAINING PROTEIN 47"/>
    <property type="match status" value="1"/>
</dbReference>
<keyword evidence="7" id="KW-0460">Magnesium</keyword>
<evidence type="ECO:0000259" key="11">
    <source>
        <dbReference type="PROSITE" id="PS51483"/>
    </source>
</evidence>
<dbReference type="Pfam" id="PF03484">
    <property type="entry name" value="B5"/>
    <property type="match status" value="1"/>
</dbReference>
<evidence type="ECO:0000256" key="7">
    <source>
        <dbReference type="ARBA" id="ARBA00022842"/>
    </source>
</evidence>
<dbReference type="InterPro" id="IPR041616">
    <property type="entry name" value="PheRS_beta_core"/>
</dbReference>
<comment type="cofactor">
    <cofactor evidence="1">
        <name>Mg(2+)</name>
        <dbReference type="ChEBI" id="CHEBI:18420"/>
    </cofactor>
</comment>
<dbReference type="SUPFAM" id="SSF55681">
    <property type="entry name" value="Class II aaRS and biotin synthetases"/>
    <property type="match status" value="1"/>
</dbReference>
<evidence type="ECO:0000256" key="5">
    <source>
        <dbReference type="ARBA" id="ARBA00022741"/>
    </source>
</evidence>
<protein>
    <recommendedName>
        <fullName evidence="2">phenylalanine--tRNA ligase</fullName>
        <ecNumber evidence="2">6.1.1.20</ecNumber>
    </recommendedName>
</protein>
<dbReference type="InterPro" id="IPR005121">
    <property type="entry name" value="Fdx_antiC-bd"/>
</dbReference>
<accession>A0A1Z1M3R6</accession>
<evidence type="ECO:0000256" key="6">
    <source>
        <dbReference type="ARBA" id="ARBA00022840"/>
    </source>
</evidence>
<keyword evidence="12" id="KW-0934">Plastid</keyword>
<dbReference type="PROSITE" id="PS51483">
    <property type="entry name" value="B5"/>
    <property type="match status" value="1"/>
</dbReference>
<dbReference type="GO" id="GO:0004826">
    <property type="term" value="F:phenylalanine-tRNA ligase activity"/>
    <property type="evidence" value="ECO:0007669"/>
    <property type="project" value="UniProtKB-EC"/>
</dbReference>
<dbReference type="SMART" id="SM00874">
    <property type="entry name" value="B5"/>
    <property type="match status" value="1"/>
</dbReference>
<dbReference type="InterPro" id="IPR036690">
    <property type="entry name" value="Fdx_antiC-bd_sf"/>
</dbReference>
<keyword evidence="6" id="KW-0067">ATP-binding</keyword>
<organism evidence="12">
    <name type="scientific">Polysiphonia sp</name>
    <dbReference type="NCBI Taxonomy" id="1967842"/>
    <lineage>
        <taxon>Eukaryota</taxon>
        <taxon>Rhodophyta</taxon>
        <taxon>Florideophyceae</taxon>
        <taxon>Rhodymeniophycidae</taxon>
        <taxon>Ceramiales</taxon>
        <taxon>Rhodomelaceae</taxon>
        <taxon>Polysiphonioideae</taxon>
        <taxon>Polysiphonia</taxon>
    </lineage>
</organism>
<proteinExistence type="predicted"/>
<dbReference type="GO" id="GO:0006432">
    <property type="term" value="P:phenylalanyl-tRNA aminoacylation"/>
    <property type="evidence" value="ECO:0007669"/>
    <property type="project" value="InterPro"/>
</dbReference>
<evidence type="ECO:0000256" key="3">
    <source>
        <dbReference type="ARBA" id="ARBA00022598"/>
    </source>
</evidence>
<dbReference type="GO" id="GO:0009328">
    <property type="term" value="C:phenylalanine-tRNA ligase complex"/>
    <property type="evidence" value="ECO:0007669"/>
    <property type="project" value="TreeGrafter"/>
</dbReference>
<keyword evidence="5" id="KW-0547">Nucleotide-binding</keyword>
<keyword evidence="12" id="KW-0150">Chloroplast</keyword>
<dbReference type="PANTHER" id="PTHR10947:SF0">
    <property type="entry name" value="PHENYLALANINE--TRNA LIGASE BETA SUBUNIT"/>
    <property type="match status" value="1"/>
</dbReference>
<dbReference type="PROSITE" id="PS51447">
    <property type="entry name" value="FDX_ACB"/>
    <property type="match status" value="1"/>
</dbReference>
<keyword evidence="8" id="KW-0648">Protein biosynthesis</keyword>
<feature type="domain" description="B5" evidence="11">
    <location>
        <begin position="258"/>
        <end position="343"/>
    </location>
</feature>
<dbReference type="Gene3D" id="3.30.930.10">
    <property type="entry name" value="Bira Bifunctional Protein, Domain 2"/>
    <property type="match status" value="1"/>
</dbReference>
<evidence type="ECO:0000256" key="9">
    <source>
        <dbReference type="ARBA" id="ARBA00023146"/>
    </source>
</evidence>
<sequence>MKFSWKLINNFIDLQKMTFNEFQEHLTLSGLEIENIEKSSHNNDKIIDLSITTNRREISSVLSLAREASIIFNTPLKILPIKLNYVNSIKYHKKDSLNSTSTHISYIRIVILQKIYDKKIPQWLLSQLKLNQREKTETLHAIQEYMKIKWGQTFSIIDINEIKQRKTLVEYSNLSTKFSIQEIIKIINNIIFSKSTNNINESKFLIFATTQEKNNIETATYEFSEFYENLYIDSIKLINTLLRIRIGKYYHAHKKTTVKQNLIKVRKEKIDQSLGYIQKKELKFIKKKKTNQILQQLKLNPKYNKTEQSFTIKVPNYRRHDLTREIDIIEEIGRIYQFQHFFNTIKKNELKGFKSQNFIDIKRIRNNLRSLGLHEVINCCLTKNIYNNIKRVKICNPITQEQQELRINILENLIHNYIHNVKHSKNNIEIFEIGKIFEINKQKHTEKRHIGGLVHNTTYTKKNWGDKFHEMNLFHFKSLMETFLERTNSTAILKEILNNDDKEKINNIEHLFNKNKKIGIYNKKSKKMIGIIGELNNKIINKSNNNNITTYIFEINLNELLKTSKSKNHLNYINKKYSNYPSVTRDISIKLNKYITIEKIKNILQKDNNLLIESIDVFNEYRKNDVRYVGLRITYRSYIKTLSNEDIKFIDTELEHKLRTLYEIAI</sequence>
<dbReference type="InterPro" id="IPR009061">
    <property type="entry name" value="DNA-bd_dom_put_sf"/>
</dbReference>
<dbReference type="SUPFAM" id="SSF46955">
    <property type="entry name" value="Putative DNA-binding domain"/>
    <property type="match status" value="2"/>
</dbReference>
<evidence type="ECO:0000259" key="10">
    <source>
        <dbReference type="PROSITE" id="PS51447"/>
    </source>
</evidence>
<reference evidence="12" key="1">
    <citation type="journal article" date="2017" name="J. Phycol.">
        <title>Analysis of chloroplast genomes and a supermatrix inform reclassification of the Rhodomelaceae (Rhodophyta).</title>
        <authorList>
            <person name="Diaz-Tapia P."/>
            <person name="Maggs C.A."/>
            <person name="West J.A."/>
            <person name="Verbruggen H."/>
        </authorList>
    </citation>
    <scope>NUCLEOTIDE SEQUENCE</scope>
    <source>
        <strain evidence="12">JH1432</strain>
    </source>
</reference>
<dbReference type="EMBL" id="MF101414">
    <property type="protein sequence ID" value="ARW60699.1"/>
    <property type="molecule type" value="Genomic_DNA"/>
</dbReference>
<evidence type="ECO:0000313" key="12">
    <source>
        <dbReference type="EMBL" id="ARW60699.1"/>
    </source>
</evidence>
<evidence type="ECO:0000256" key="2">
    <source>
        <dbReference type="ARBA" id="ARBA00012814"/>
    </source>
</evidence>
<keyword evidence="4" id="KW-0479">Metal-binding</keyword>
<dbReference type="EC" id="6.1.1.20" evidence="2"/>
<dbReference type="AlphaFoldDB" id="A0A1Z1M3R6"/>
<gene>
    <name evidence="12" type="primary">syfB</name>
</gene>
<dbReference type="InterPro" id="IPR045060">
    <property type="entry name" value="Phe-tRNA-ligase_IIc_bsu"/>
</dbReference>
<dbReference type="SMART" id="SM00896">
    <property type="entry name" value="FDX-ACB"/>
    <property type="match status" value="1"/>
</dbReference>
<dbReference type="Gene3D" id="3.30.56.10">
    <property type="match status" value="2"/>
</dbReference>
<keyword evidence="3 12" id="KW-0436">Ligase</keyword>
<dbReference type="GO" id="GO:0000287">
    <property type="term" value="F:magnesium ion binding"/>
    <property type="evidence" value="ECO:0007669"/>
    <property type="project" value="InterPro"/>
</dbReference>
<dbReference type="GO" id="GO:0003723">
    <property type="term" value="F:RNA binding"/>
    <property type="evidence" value="ECO:0007669"/>
    <property type="project" value="InterPro"/>
</dbReference>
<dbReference type="InterPro" id="IPR045864">
    <property type="entry name" value="aa-tRNA-synth_II/BPL/LPL"/>
</dbReference>
<dbReference type="InterPro" id="IPR005147">
    <property type="entry name" value="tRNA_synthase_B5-dom"/>
</dbReference>
<evidence type="ECO:0000256" key="8">
    <source>
        <dbReference type="ARBA" id="ARBA00022917"/>
    </source>
</evidence>
<keyword evidence="9" id="KW-0030">Aminoacyl-tRNA synthetase</keyword>
<dbReference type="Pfam" id="PF17759">
    <property type="entry name" value="tRNA_synthFbeta"/>
    <property type="match status" value="1"/>
</dbReference>
<dbReference type="GO" id="GO:0005524">
    <property type="term" value="F:ATP binding"/>
    <property type="evidence" value="ECO:0007669"/>
    <property type="project" value="UniProtKB-KW"/>
</dbReference>
<name>A0A1Z1M3R6_9FLOR</name>
<evidence type="ECO:0000256" key="4">
    <source>
        <dbReference type="ARBA" id="ARBA00022723"/>
    </source>
</evidence>
<dbReference type="Pfam" id="PF03147">
    <property type="entry name" value="FDX-ACB"/>
    <property type="match status" value="1"/>
</dbReference>
<evidence type="ECO:0000256" key="1">
    <source>
        <dbReference type="ARBA" id="ARBA00001946"/>
    </source>
</evidence>